<dbReference type="GO" id="GO:0008311">
    <property type="term" value="F:double-stranded DNA 3'-5' DNA exonuclease activity"/>
    <property type="evidence" value="ECO:0007669"/>
    <property type="project" value="InterPro"/>
</dbReference>
<organism evidence="10 11">
    <name type="scientific">Brevundimonas naejangsanensis</name>
    <dbReference type="NCBI Taxonomy" id="588932"/>
    <lineage>
        <taxon>Bacteria</taxon>
        <taxon>Pseudomonadati</taxon>
        <taxon>Pseudomonadota</taxon>
        <taxon>Alphaproteobacteria</taxon>
        <taxon>Caulobacterales</taxon>
        <taxon>Caulobacteraceae</taxon>
        <taxon>Brevundimonas</taxon>
    </lineage>
</organism>
<feature type="binding site" evidence="6">
    <location>
        <position position="34"/>
    </location>
    <ligand>
        <name>Mg(2+)</name>
        <dbReference type="ChEBI" id="CHEBI:18420"/>
        <label>1</label>
    </ligand>
</feature>
<feature type="active site" description="Proton donor/acceptor" evidence="5">
    <location>
        <position position="147"/>
    </location>
</feature>
<evidence type="ECO:0000259" key="9">
    <source>
        <dbReference type="Pfam" id="PF03372"/>
    </source>
</evidence>
<dbReference type="InterPro" id="IPR037493">
    <property type="entry name" value="ExoIII-like"/>
</dbReference>
<dbReference type="GO" id="GO:0004519">
    <property type="term" value="F:endonuclease activity"/>
    <property type="evidence" value="ECO:0007669"/>
    <property type="project" value="InterPro"/>
</dbReference>
<feature type="binding site" evidence="6">
    <location>
        <position position="248"/>
    </location>
    <ligand>
        <name>Mg(2+)</name>
        <dbReference type="ChEBI" id="CHEBI:18420"/>
        <label>1</label>
    </ligand>
</feature>
<comment type="cofactor">
    <cofactor evidence="6">
        <name>Mg(2+)</name>
        <dbReference type="ChEBI" id="CHEBI:18420"/>
    </cofactor>
    <cofactor evidence="6">
        <name>Mn(2+)</name>
        <dbReference type="ChEBI" id="CHEBI:29035"/>
    </cofactor>
    <text evidence="6">Probably binds two magnesium or manganese ions per subunit.</text>
</comment>
<evidence type="ECO:0000313" key="10">
    <source>
        <dbReference type="EMBL" id="ANF54055.1"/>
    </source>
</evidence>
<evidence type="ECO:0000256" key="2">
    <source>
        <dbReference type="ARBA" id="ARBA00022723"/>
    </source>
</evidence>
<dbReference type="RefSeq" id="WP_025977268.1">
    <property type="nucleotide sequence ID" value="NZ_CP015614.1"/>
</dbReference>
<dbReference type="NCBIfam" id="TIGR00633">
    <property type="entry name" value="xth"/>
    <property type="match status" value="1"/>
</dbReference>
<name>A0A172Y4N1_9CAUL</name>
<evidence type="ECO:0000256" key="5">
    <source>
        <dbReference type="PIRSR" id="PIRSR604808-1"/>
    </source>
</evidence>
<feature type="binding site" evidence="6">
    <location>
        <position position="147"/>
    </location>
    <ligand>
        <name>Mg(2+)</name>
        <dbReference type="ChEBI" id="CHEBI:18420"/>
        <label>1</label>
    </ligand>
</feature>
<dbReference type="GO" id="GO:0006281">
    <property type="term" value="P:DNA repair"/>
    <property type="evidence" value="ECO:0007669"/>
    <property type="project" value="InterPro"/>
</dbReference>
<dbReference type="GO" id="GO:0046872">
    <property type="term" value="F:metal ion binding"/>
    <property type="evidence" value="ECO:0007669"/>
    <property type="project" value="UniProtKB-KW"/>
</dbReference>
<feature type="site" description="Important for catalytic activity" evidence="7">
    <location>
        <position position="218"/>
    </location>
</feature>
<feature type="active site" description="Proton acceptor" evidence="5">
    <location>
        <position position="248"/>
    </location>
</feature>
<accession>A0A172Y4N1</accession>
<dbReference type="InterPro" id="IPR005135">
    <property type="entry name" value="Endo/exonuclease/phosphatase"/>
</dbReference>
<feature type="domain" description="Endonuclease/exonuclease/phosphatase" evidence="9">
    <location>
        <begin position="4"/>
        <end position="248"/>
    </location>
</feature>
<dbReference type="PANTHER" id="PTHR43250:SF1">
    <property type="entry name" value="EXODEOXYRIBONUCLEASE III"/>
    <property type="match status" value="1"/>
</dbReference>
<evidence type="ECO:0000256" key="1">
    <source>
        <dbReference type="ARBA" id="ARBA00007092"/>
    </source>
</evidence>
<keyword evidence="6" id="KW-0464">Manganese</keyword>
<reference evidence="10 11" key="1">
    <citation type="journal article" date="2014" name="Genome Announc.">
        <title>Genome Sequence of a Promising Hydrogen-Producing Facultative Anaerobic Bacterium, Brevundimonas naejangsanensis Strain B1.</title>
        <authorList>
            <person name="Su H."/>
            <person name="Zhang T."/>
            <person name="Bao M."/>
            <person name="Jiang Y."/>
            <person name="Wang Y."/>
            <person name="Tan T."/>
        </authorList>
    </citation>
    <scope>NUCLEOTIDE SEQUENCE [LARGE SCALE GENOMIC DNA]</scope>
    <source>
        <strain evidence="10 11">B1</strain>
    </source>
</reference>
<feature type="binding site" evidence="6">
    <location>
        <position position="247"/>
    </location>
    <ligand>
        <name>Mg(2+)</name>
        <dbReference type="ChEBI" id="CHEBI:18420"/>
        <label>1</label>
    </ligand>
</feature>
<dbReference type="PROSITE" id="PS51435">
    <property type="entry name" value="AP_NUCLEASE_F1_4"/>
    <property type="match status" value="1"/>
</dbReference>
<evidence type="ECO:0000313" key="11">
    <source>
        <dbReference type="Proteomes" id="UP000077603"/>
    </source>
</evidence>
<dbReference type="InterPro" id="IPR004808">
    <property type="entry name" value="AP_endonuc_1"/>
</dbReference>
<dbReference type="STRING" id="588932.DA69_04440"/>
<comment type="similarity">
    <text evidence="1">Belongs to the DNA repair enzymes AP/ExoA family.</text>
</comment>
<dbReference type="PROSITE" id="PS00726">
    <property type="entry name" value="AP_NUCLEASE_F1_1"/>
    <property type="match status" value="1"/>
</dbReference>
<feature type="site" description="Transition state stabilizer" evidence="7">
    <location>
        <position position="149"/>
    </location>
</feature>
<evidence type="ECO:0000256" key="4">
    <source>
        <dbReference type="ARBA" id="ARBA00022842"/>
    </source>
</evidence>
<dbReference type="Pfam" id="PF03372">
    <property type="entry name" value="Exo_endo_phos"/>
    <property type="match status" value="1"/>
</dbReference>
<keyword evidence="4 6" id="KW-0460">Magnesium</keyword>
<dbReference type="eggNOG" id="COG0708">
    <property type="taxonomic scope" value="Bacteria"/>
</dbReference>
<feature type="compositionally biased region" description="Basic and acidic residues" evidence="8">
    <location>
        <begin position="269"/>
        <end position="280"/>
    </location>
</feature>
<protein>
    <submittedName>
        <fullName evidence="10">Exodeoxyribonuclease III</fullName>
    </submittedName>
</protein>
<gene>
    <name evidence="10" type="ORF">DA69_04440</name>
</gene>
<evidence type="ECO:0000256" key="6">
    <source>
        <dbReference type="PIRSR" id="PIRSR604808-2"/>
    </source>
</evidence>
<dbReference type="SUPFAM" id="SSF56219">
    <property type="entry name" value="DNase I-like"/>
    <property type="match status" value="1"/>
</dbReference>
<feature type="binding site" evidence="6">
    <location>
        <position position="149"/>
    </location>
    <ligand>
        <name>Mg(2+)</name>
        <dbReference type="ChEBI" id="CHEBI:18420"/>
        <label>1</label>
    </ligand>
</feature>
<evidence type="ECO:0000256" key="8">
    <source>
        <dbReference type="SAM" id="MobiDB-lite"/>
    </source>
</evidence>
<feature type="region of interest" description="Disordered" evidence="8">
    <location>
        <begin position="261"/>
        <end position="280"/>
    </location>
</feature>
<dbReference type="GO" id="GO:0003677">
    <property type="term" value="F:DNA binding"/>
    <property type="evidence" value="ECO:0007669"/>
    <property type="project" value="InterPro"/>
</dbReference>
<proteinExistence type="inferred from homology"/>
<dbReference type="PANTHER" id="PTHR43250">
    <property type="entry name" value="EXODEOXYRIBONUCLEASE III"/>
    <property type="match status" value="1"/>
</dbReference>
<feature type="active site" evidence="5">
    <location>
        <position position="106"/>
    </location>
</feature>
<dbReference type="EMBL" id="CP015614">
    <property type="protein sequence ID" value="ANF54055.1"/>
    <property type="molecule type" value="Genomic_DNA"/>
</dbReference>
<dbReference type="KEGG" id="bne:DA69_04440"/>
<dbReference type="AlphaFoldDB" id="A0A172Y4N1"/>
<dbReference type="Proteomes" id="UP000077603">
    <property type="component" value="Chromosome"/>
</dbReference>
<evidence type="ECO:0000256" key="7">
    <source>
        <dbReference type="PIRSR" id="PIRSR604808-3"/>
    </source>
</evidence>
<dbReference type="NCBIfam" id="TIGR00195">
    <property type="entry name" value="exoDNase_III"/>
    <property type="match status" value="1"/>
</dbReference>
<evidence type="ECO:0000256" key="3">
    <source>
        <dbReference type="ARBA" id="ARBA00022801"/>
    </source>
</evidence>
<dbReference type="Gene3D" id="3.60.10.10">
    <property type="entry name" value="Endonuclease/exonuclease/phosphatase"/>
    <property type="match status" value="1"/>
</dbReference>
<keyword evidence="11" id="KW-1185">Reference proteome</keyword>
<feature type="binding site" evidence="6">
    <location>
        <position position="7"/>
    </location>
    <ligand>
        <name>Mg(2+)</name>
        <dbReference type="ChEBI" id="CHEBI:18420"/>
        <label>1</label>
    </ligand>
</feature>
<dbReference type="OrthoDB" id="9803914at2"/>
<keyword evidence="2 6" id="KW-0479">Metal-binding</keyword>
<sequence>MKIATYNVNGVNGRLPVLVRWLELAQPDIVCLQELKAPQEKFPESAIRDLGYDVIWQGQSRWNGVALLSRIGEIHETRRSLPGDPVDVQSRYIEAAVNGVLVAGLYLPNGNPRPGPKFDFKLRWFDRLHAHLASLVGLDAPVIVAGDFNVMPTDKDVYAPERWRDDALFAPEVKAAYHRLLDQGWTDAVRRLHPDDVIYTFWKYWRGAFERNAGLRIDHLLLNPAAAARLVAAEVDTRPRGWEKTSDHAPVWIEIREPKGMRRTPPLRRGNDGDRTVHSS</sequence>
<feature type="site" description="Interaction with DNA substrate" evidence="7">
    <location>
        <position position="248"/>
    </location>
</feature>
<dbReference type="CDD" id="cd09086">
    <property type="entry name" value="ExoIII-like_AP-endo"/>
    <property type="match status" value="1"/>
</dbReference>
<keyword evidence="3" id="KW-0378">Hydrolase</keyword>
<dbReference type="InterPro" id="IPR020847">
    <property type="entry name" value="AP_endonuclease_F1_BS"/>
</dbReference>
<dbReference type="InterPro" id="IPR036691">
    <property type="entry name" value="Endo/exonu/phosph_ase_sf"/>
</dbReference>